<organism evidence="1">
    <name type="scientific">marine metagenome</name>
    <dbReference type="NCBI Taxonomy" id="408172"/>
    <lineage>
        <taxon>unclassified sequences</taxon>
        <taxon>metagenomes</taxon>
        <taxon>ecological metagenomes</taxon>
    </lineage>
</organism>
<proteinExistence type="predicted"/>
<dbReference type="EMBL" id="UINC01175622">
    <property type="protein sequence ID" value="SVD82328.1"/>
    <property type="molecule type" value="Genomic_DNA"/>
</dbReference>
<name>A0A382YIK1_9ZZZZ</name>
<sequence length="44" mass="5046">VKISCKIINKIGGIKEICISTVNYAKMQSKAWYGDERITLRFPE</sequence>
<reference evidence="1" key="1">
    <citation type="submission" date="2018-05" db="EMBL/GenBank/DDBJ databases">
        <authorList>
            <person name="Lanie J.A."/>
            <person name="Ng W.-L."/>
            <person name="Kazmierczak K.M."/>
            <person name="Andrzejewski T.M."/>
            <person name="Davidsen T.M."/>
            <person name="Wayne K.J."/>
            <person name="Tettelin H."/>
            <person name="Glass J.I."/>
            <person name="Rusch D."/>
            <person name="Podicherti R."/>
            <person name="Tsui H.-C.T."/>
            <person name="Winkler M.E."/>
        </authorList>
    </citation>
    <scope>NUCLEOTIDE SEQUENCE</scope>
</reference>
<accession>A0A382YIK1</accession>
<feature type="non-terminal residue" evidence="1">
    <location>
        <position position="44"/>
    </location>
</feature>
<protein>
    <submittedName>
        <fullName evidence="1">Uncharacterized protein</fullName>
    </submittedName>
</protein>
<evidence type="ECO:0000313" key="1">
    <source>
        <dbReference type="EMBL" id="SVD82328.1"/>
    </source>
</evidence>
<gene>
    <name evidence="1" type="ORF">METZ01_LOCUS435182</name>
</gene>
<dbReference type="AlphaFoldDB" id="A0A382YIK1"/>
<feature type="non-terminal residue" evidence="1">
    <location>
        <position position="1"/>
    </location>
</feature>